<dbReference type="Proteomes" id="UP000270094">
    <property type="component" value="Unassembled WGS sequence"/>
</dbReference>
<dbReference type="OrthoDB" id="5810603at2759"/>
<dbReference type="EMBL" id="UYYB01099985">
    <property type="protein sequence ID" value="VDM77738.1"/>
    <property type="molecule type" value="Genomic_DNA"/>
</dbReference>
<dbReference type="Gene3D" id="3.40.30.10">
    <property type="entry name" value="Glutaredoxin"/>
    <property type="match status" value="3"/>
</dbReference>
<protein>
    <recommendedName>
        <fullName evidence="1">Thioredoxin domain-containing protein</fullName>
    </recommendedName>
</protein>
<dbReference type="PROSITE" id="PS51352">
    <property type="entry name" value="THIOREDOXIN_2"/>
    <property type="match status" value="2"/>
</dbReference>
<proteinExistence type="predicted"/>
<dbReference type="GO" id="GO:0005788">
    <property type="term" value="C:endoplasmic reticulum lumen"/>
    <property type="evidence" value="ECO:0007669"/>
    <property type="project" value="TreeGrafter"/>
</dbReference>
<dbReference type="InterPro" id="IPR017937">
    <property type="entry name" value="Thioredoxin_CS"/>
</dbReference>
<dbReference type="Pfam" id="PF00085">
    <property type="entry name" value="Thioredoxin"/>
    <property type="match status" value="3"/>
</dbReference>
<dbReference type="InterPro" id="IPR036249">
    <property type="entry name" value="Thioredoxin-like_sf"/>
</dbReference>
<dbReference type="SUPFAM" id="SSF52833">
    <property type="entry name" value="Thioredoxin-like"/>
    <property type="match status" value="3"/>
</dbReference>
<dbReference type="InterPro" id="IPR052460">
    <property type="entry name" value="ER_disulfide_reductase"/>
</dbReference>
<feature type="domain" description="Thioredoxin" evidence="1">
    <location>
        <begin position="43"/>
        <end position="204"/>
    </location>
</feature>
<dbReference type="PRINTS" id="PR00421">
    <property type="entry name" value="THIOREDOXIN"/>
</dbReference>
<name>A0A3P7LEU9_STRVU</name>
<dbReference type="PANTHER" id="PTHR44340:SF1">
    <property type="entry name" value="DNAJ HOMOLOG SUBFAMILY C MEMBER 10"/>
    <property type="match status" value="1"/>
</dbReference>
<feature type="domain" description="Thioredoxin" evidence="1">
    <location>
        <begin position="277"/>
        <end position="436"/>
    </location>
</feature>
<sequence>MLDMDKLPQFVTFKTTGGFEIDYANKKSYHDVRAFIKESLASSVHVLNAESYAVAVKSGELWILLKIRRTKQLYKNPQTLANKKTYHDVRAFIKESLASSVHVLNAESYAAAVKSGELWIWCPPCLRLIGEYRTLHSLINKNDELLSKLKIGLIDCQKYSSICQQASVQSYPTSALYTPDGKVHKFVGHHAAATVLEMIDNALNPAVDELTPDQFVQLVEGRGSDETWVVDFFAPWCGPCQQLAPELQKAARALRAYDERVHVGSVDCQAYGQFCSKQGVNSYPSVRLYPAVNTKRRTQAYYPYPQNMWRNADTIQRWVFGMLPSIVTSLGNDYWTTVLDSDEPWIVDFYAPWCGHCVQFSPVYEQIAKVLDGKVKCAKVDCDQWPGVCQGAQVQAYPTVRFYKGRQGGRRQDVWGLQIQAQDKDTIVNVVESQLAQLHDEL</sequence>
<evidence type="ECO:0000313" key="2">
    <source>
        <dbReference type="EMBL" id="VDM77738.1"/>
    </source>
</evidence>
<dbReference type="AlphaFoldDB" id="A0A3P7LEU9"/>
<dbReference type="GO" id="GO:0036498">
    <property type="term" value="P:IRE1-mediated unfolded protein response"/>
    <property type="evidence" value="ECO:0007669"/>
    <property type="project" value="TreeGrafter"/>
</dbReference>
<dbReference type="GO" id="GO:0051787">
    <property type="term" value="F:misfolded protein binding"/>
    <property type="evidence" value="ECO:0007669"/>
    <property type="project" value="TreeGrafter"/>
</dbReference>
<evidence type="ECO:0000259" key="1">
    <source>
        <dbReference type="PROSITE" id="PS51352"/>
    </source>
</evidence>
<gene>
    <name evidence="2" type="ORF">SVUK_LOCUS12736</name>
</gene>
<evidence type="ECO:0000313" key="3">
    <source>
        <dbReference type="Proteomes" id="UP000270094"/>
    </source>
</evidence>
<keyword evidence="3" id="KW-1185">Reference proteome</keyword>
<organism evidence="2 3">
    <name type="scientific">Strongylus vulgaris</name>
    <name type="common">Blood worm</name>
    <dbReference type="NCBI Taxonomy" id="40348"/>
    <lineage>
        <taxon>Eukaryota</taxon>
        <taxon>Metazoa</taxon>
        <taxon>Ecdysozoa</taxon>
        <taxon>Nematoda</taxon>
        <taxon>Chromadorea</taxon>
        <taxon>Rhabditida</taxon>
        <taxon>Rhabditina</taxon>
        <taxon>Rhabditomorpha</taxon>
        <taxon>Strongyloidea</taxon>
        <taxon>Strongylidae</taxon>
        <taxon>Strongylus</taxon>
    </lineage>
</organism>
<dbReference type="GO" id="GO:0015035">
    <property type="term" value="F:protein-disulfide reductase activity"/>
    <property type="evidence" value="ECO:0007669"/>
    <property type="project" value="TreeGrafter"/>
</dbReference>
<dbReference type="GO" id="GO:0016671">
    <property type="term" value="F:oxidoreductase activity, acting on a sulfur group of donors, disulfide as acceptor"/>
    <property type="evidence" value="ECO:0007669"/>
    <property type="project" value="TreeGrafter"/>
</dbReference>
<accession>A0A3P7LEU9</accession>
<dbReference type="InterPro" id="IPR013766">
    <property type="entry name" value="Thioredoxin_domain"/>
</dbReference>
<dbReference type="PANTHER" id="PTHR44340">
    <property type="entry name" value="DNAJ HOMOLOG SUBFAMILY C MEMBER 10"/>
    <property type="match status" value="1"/>
</dbReference>
<reference evidence="2 3" key="1">
    <citation type="submission" date="2018-11" db="EMBL/GenBank/DDBJ databases">
        <authorList>
            <consortium name="Pathogen Informatics"/>
        </authorList>
    </citation>
    <scope>NUCLEOTIDE SEQUENCE [LARGE SCALE GENOMIC DNA]</scope>
</reference>
<dbReference type="PROSITE" id="PS00194">
    <property type="entry name" value="THIOREDOXIN_1"/>
    <property type="match status" value="2"/>
</dbReference>